<sequence length="397" mass="46393">MPSNQSPYKFTKSGLSLIFTSFLIVITPLIVIPGISHLIWKVKPSSKMDILVIDKTVPDKSRLEHRSFFWALKHLRIKRQDGAFYQYDKDYLGFYPKKDGNHKVKSLRYYSDEKIDSISKALDVLYLADTYGVYESDFNDQSELEFSRKIYGGLSSNDLKLTQKVIDAEGLLIAEFNSIGAPTSFAFRTQFEKMMNFKWTGWISRYFDELNPELNEEIPEWLINNYKEQHNGIWEFEGAAQVFVSEEGRIEVLKYGEDISNQVPKVISTLQSQQKFDIPKETNYPYWFEILRIDRSYEVISYIDMAPTKSGEEKLREMGLPRYFPATIVRNNGKGKIYYFTGDYADNPIPLSSAPFFGVPTIYKLVNDKNDYSNRTSFYWNYYFPLIKEILEEHSLN</sequence>
<dbReference type="EMBL" id="JACYTQ010000003">
    <property type="protein sequence ID" value="MBD8489265.1"/>
    <property type="molecule type" value="Genomic_DNA"/>
</dbReference>
<keyword evidence="1" id="KW-0472">Membrane</keyword>
<organism evidence="2 3">
    <name type="scientific">Echinicola arenosa</name>
    <dbReference type="NCBI Taxonomy" id="2774144"/>
    <lineage>
        <taxon>Bacteria</taxon>
        <taxon>Pseudomonadati</taxon>
        <taxon>Bacteroidota</taxon>
        <taxon>Cytophagia</taxon>
        <taxon>Cytophagales</taxon>
        <taxon>Cyclobacteriaceae</taxon>
        <taxon>Echinicola</taxon>
    </lineage>
</organism>
<keyword evidence="3" id="KW-1185">Reference proteome</keyword>
<evidence type="ECO:0000313" key="2">
    <source>
        <dbReference type="EMBL" id="MBD8489265.1"/>
    </source>
</evidence>
<dbReference type="Proteomes" id="UP000647133">
    <property type="component" value="Unassembled WGS sequence"/>
</dbReference>
<reference evidence="2 3" key="1">
    <citation type="submission" date="2020-09" db="EMBL/GenBank/DDBJ databases">
        <title>Echinicola sp. CAU 1574 isolated from sand of Sido Beach.</title>
        <authorList>
            <person name="Kim W."/>
        </authorList>
    </citation>
    <scope>NUCLEOTIDE SEQUENCE [LARGE SCALE GENOMIC DNA]</scope>
    <source>
        <strain evidence="2 3">CAU 1574</strain>
    </source>
</reference>
<evidence type="ECO:0000256" key="1">
    <source>
        <dbReference type="SAM" id="Phobius"/>
    </source>
</evidence>
<gene>
    <name evidence="2" type="ORF">IFO69_10960</name>
</gene>
<proteinExistence type="predicted"/>
<evidence type="ECO:0000313" key="3">
    <source>
        <dbReference type="Proteomes" id="UP000647133"/>
    </source>
</evidence>
<keyword evidence="1" id="KW-1133">Transmembrane helix</keyword>
<feature type="transmembrane region" description="Helical" evidence="1">
    <location>
        <begin position="15"/>
        <end position="40"/>
    </location>
</feature>
<comment type="caution">
    <text evidence="2">The sequence shown here is derived from an EMBL/GenBank/DDBJ whole genome shotgun (WGS) entry which is preliminary data.</text>
</comment>
<accession>A0ABR9AKN3</accession>
<protein>
    <submittedName>
        <fullName evidence="2">Uncharacterized protein</fullName>
    </submittedName>
</protein>
<dbReference type="RefSeq" id="WP_192010147.1">
    <property type="nucleotide sequence ID" value="NZ_JACYTQ010000003.1"/>
</dbReference>
<name>A0ABR9AKN3_9BACT</name>
<keyword evidence="1" id="KW-0812">Transmembrane</keyword>